<name>A0AAW0XWD5_CHEQU</name>
<dbReference type="Gene3D" id="3.10.20.90">
    <property type="entry name" value="Phosphatidylinositol 3-kinase Catalytic Subunit, Chain A, domain 1"/>
    <property type="match status" value="1"/>
</dbReference>
<evidence type="ECO:0000313" key="2">
    <source>
        <dbReference type="EMBL" id="KAK8743496.1"/>
    </source>
</evidence>
<evidence type="ECO:0000259" key="1">
    <source>
        <dbReference type="PROSITE" id="PS50053"/>
    </source>
</evidence>
<reference evidence="2 3" key="1">
    <citation type="journal article" date="2024" name="BMC Genomics">
        <title>Genome assembly of redclaw crayfish (Cherax quadricarinatus) provides insights into its immune adaptation and hypoxia tolerance.</title>
        <authorList>
            <person name="Liu Z."/>
            <person name="Zheng J."/>
            <person name="Li H."/>
            <person name="Fang K."/>
            <person name="Wang S."/>
            <person name="He J."/>
            <person name="Zhou D."/>
            <person name="Weng S."/>
            <person name="Chi M."/>
            <person name="Gu Z."/>
            <person name="He J."/>
            <person name="Li F."/>
            <person name="Wang M."/>
        </authorList>
    </citation>
    <scope>NUCLEOTIDE SEQUENCE [LARGE SCALE GENOMIC DNA]</scope>
    <source>
        <strain evidence="2">ZL_2023a</strain>
    </source>
</reference>
<dbReference type="AlphaFoldDB" id="A0AAW0XWD5"/>
<comment type="caution">
    <text evidence="2">The sequence shown here is derived from an EMBL/GenBank/DDBJ whole genome shotgun (WGS) entry which is preliminary data.</text>
</comment>
<dbReference type="SUPFAM" id="SSF54236">
    <property type="entry name" value="Ubiquitin-like"/>
    <property type="match status" value="1"/>
</dbReference>
<feature type="non-terminal residue" evidence="2">
    <location>
        <position position="131"/>
    </location>
</feature>
<dbReference type="CDD" id="cd01805">
    <property type="entry name" value="Ubl_Rad23"/>
    <property type="match status" value="1"/>
</dbReference>
<dbReference type="InterPro" id="IPR000626">
    <property type="entry name" value="Ubiquitin-like_dom"/>
</dbReference>
<dbReference type="InterPro" id="IPR029071">
    <property type="entry name" value="Ubiquitin-like_domsf"/>
</dbReference>
<feature type="non-terminal residue" evidence="2">
    <location>
        <position position="1"/>
    </location>
</feature>
<sequence>HTTVVESVGVERHTTVVESVGVERHTTVVESVGVERHTTVVESTVTRQSGCDITADGGCYPAPPLSPTTPSLHYFHPRAPTMVLLTLKNLQQQTFTVEIELSATVRALKEKVEKEKGTDYPAVGQKLIYAG</sequence>
<accession>A0AAW0XWD5</accession>
<dbReference type="EMBL" id="JARKIK010000024">
    <property type="protein sequence ID" value="KAK8743496.1"/>
    <property type="molecule type" value="Genomic_DNA"/>
</dbReference>
<dbReference type="PROSITE" id="PS50053">
    <property type="entry name" value="UBIQUITIN_2"/>
    <property type="match status" value="1"/>
</dbReference>
<feature type="domain" description="Ubiquitin-like" evidence="1">
    <location>
        <begin position="83"/>
        <end position="131"/>
    </location>
</feature>
<proteinExistence type="predicted"/>
<dbReference type="Proteomes" id="UP001445076">
    <property type="component" value="Unassembled WGS sequence"/>
</dbReference>
<dbReference type="Pfam" id="PF00240">
    <property type="entry name" value="ubiquitin"/>
    <property type="match status" value="1"/>
</dbReference>
<protein>
    <recommendedName>
        <fullName evidence="1">Ubiquitin-like domain-containing protein</fullName>
    </recommendedName>
</protein>
<keyword evidence="3" id="KW-1185">Reference proteome</keyword>
<organism evidence="2 3">
    <name type="scientific">Cherax quadricarinatus</name>
    <name type="common">Australian red claw crayfish</name>
    <dbReference type="NCBI Taxonomy" id="27406"/>
    <lineage>
        <taxon>Eukaryota</taxon>
        <taxon>Metazoa</taxon>
        <taxon>Ecdysozoa</taxon>
        <taxon>Arthropoda</taxon>
        <taxon>Crustacea</taxon>
        <taxon>Multicrustacea</taxon>
        <taxon>Malacostraca</taxon>
        <taxon>Eumalacostraca</taxon>
        <taxon>Eucarida</taxon>
        <taxon>Decapoda</taxon>
        <taxon>Pleocyemata</taxon>
        <taxon>Astacidea</taxon>
        <taxon>Parastacoidea</taxon>
        <taxon>Parastacidae</taxon>
        <taxon>Cherax</taxon>
    </lineage>
</organism>
<gene>
    <name evidence="2" type="ORF">OTU49_001110</name>
</gene>
<evidence type="ECO:0000313" key="3">
    <source>
        <dbReference type="Proteomes" id="UP001445076"/>
    </source>
</evidence>